<sequence>MTRPDPIPVNAVMVAIDIVKVRKDMLIEARCKKHRGRLSVLNTRAEHDRITMHQKR</sequence>
<accession>A0A1C3VV63</accession>
<gene>
    <name evidence="1" type="ORF">GA0061103_4327</name>
</gene>
<dbReference type="RefSeq" id="WP_167376596.1">
    <property type="nucleotide sequence ID" value="NZ_FMAG01000004.1"/>
</dbReference>
<protein>
    <submittedName>
        <fullName evidence="1">Uncharacterized protein</fullName>
    </submittedName>
</protein>
<proteinExistence type="predicted"/>
<keyword evidence="2" id="KW-1185">Reference proteome</keyword>
<name>A0A1C3VV63_9HYPH</name>
<reference evidence="2" key="1">
    <citation type="submission" date="2016-08" db="EMBL/GenBank/DDBJ databases">
        <authorList>
            <person name="Varghese N."/>
            <person name="Submissions Spin"/>
        </authorList>
    </citation>
    <scope>NUCLEOTIDE SEQUENCE [LARGE SCALE GENOMIC DNA]</scope>
    <source>
        <strain evidence="2">HAMBI 2975</strain>
    </source>
</reference>
<evidence type="ECO:0000313" key="2">
    <source>
        <dbReference type="Proteomes" id="UP000199101"/>
    </source>
</evidence>
<dbReference type="AlphaFoldDB" id="A0A1C3VV63"/>
<organism evidence="1 2">
    <name type="scientific">Rhizobium multihospitium</name>
    <dbReference type="NCBI Taxonomy" id="410764"/>
    <lineage>
        <taxon>Bacteria</taxon>
        <taxon>Pseudomonadati</taxon>
        <taxon>Pseudomonadota</taxon>
        <taxon>Alphaproteobacteria</taxon>
        <taxon>Hyphomicrobiales</taxon>
        <taxon>Rhizobiaceae</taxon>
        <taxon>Rhizobium/Agrobacterium group</taxon>
        <taxon>Rhizobium</taxon>
    </lineage>
</organism>
<dbReference type="EMBL" id="FMAG01000004">
    <property type="protein sequence ID" value="SCB31630.1"/>
    <property type="molecule type" value="Genomic_DNA"/>
</dbReference>
<dbReference type="Proteomes" id="UP000199101">
    <property type="component" value="Unassembled WGS sequence"/>
</dbReference>
<evidence type="ECO:0000313" key="1">
    <source>
        <dbReference type="EMBL" id="SCB31630.1"/>
    </source>
</evidence>